<sequence>MDHLLPQPLYLSKPYSGEHNLRLSGLWLSYEQWSLPSLVRICSSMATQRQLGSQVSEIPARQRYNYVSRNFSRNMVATKSNGRHDIVDTTSNDSNDIIGVNSKGSNGSIQNSNDSDDMLDTVKTILVWFDVKLERAKGSREKQTMRGI</sequence>
<keyword evidence="2" id="KW-1185">Reference proteome</keyword>
<organism evidence="1 2">
    <name type="scientific">Plakobranchus ocellatus</name>
    <dbReference type="NCBI Taxonomy" id="259542"/>
    <lineage>
        <taxon>Eukaryota</taxon>
        <taxon>Metazoa</taxon>
        <taxon>Spiralia</taxon>
        <taxon>Lophotrochozoa</taxon>
        <taxon>Mollusca</taxon>
        <taxon>Gastropoda</taxon>
        <taxon>Heterobranchia</taxon>
        <taxon>Euthyneura</taxon>
        <taxon>Panpulmonata</taxon>
        <taxon>Sacoglossa</taxon>
        <taxon>Placobranchoidea</taxon>
        <taxon>Plakobranchidae</taxon>
        <taxon>Plakobranchus</taxon>
    </lineage>
</organism>
<evidence type="ECO:0000313" key="1">
    <source>
        <dbReference type="EMBL" id="GFO38492.1"/>
    </source>
</evidence>
<evidence type="ECO:0000313" key="2">
    <source>
        <dbReference type="Proteomes" id="UP000735302"/>
    </source>
</evidence>
<proteinExistence type="predicted"/>
<comment type="caution">
    <text evidence="1">The sequence shown here is derived from an EMBL/GenBank/DDBJ whole genome shotgun (WGS) entry which is preliminary data.</text>
</comment>
<protein>
    <submittedName>
        <fullName evidence="1">Uncharacterized protein</fullName>
    </submittedName>
</protein>
<reference evidence="1 2" key="1">
    <citation type="journal article" date="2021" name="Elife">
        <title>Chloroplast acquisition without the gene transfer in kleptoplastic sea slugs, Plakobranchus ocellatus.</title>
        <authorList>
            <person name="Maeda T."/>
            <person name="Takahashi S."/>
            <person name="Yoshida T."/>
            <person name="Shimamura S."/>
            <person name="Takaki Y."/>
            <person name="Nagai Y."/>
            <person name="Toyoda A."/>
            <person name="Suzuki Y."/>
            <person name="Arimoto A."/>
            <person name="Ishii H."/>
            <person name="Satoh N."/>
            <person name="Nishiyama T."/>
            <person name="Hasebe M."/>
            <person name="Maruyama T."/>
            <person name="Minagawa J."/>
            <person name="Obokata J."/>
            <person name="Shigenobu S."/>
        </authorList>
    </citation>
    <scope>NUCLEOTIDE SEQUENCE [LARGE SCALE GENOMIC DNA]</scope>
</reference>
<name>A0AAV4D2W1_9GAST</name>
<dbReference type="Proteomes" id="UP000735302">
    <property type="component" value="Unassembled WGS sequence"/>
</dbReference>
<dbReference type="EMBL" id="BLXT01007319">
    <property type="protein sequence ID" value="GFO38492.1"/>
    <property type="molecule type" value="Genomic_DNA"/>
</dbReference>
<accession>A0AAV4D2W1</accession>
<gene>
    <name evidence="1" type="ORF">PoB_006499700</name>
</gene>
<dbReference type="AlphaFoldDB" id="A0AAV4D2W1"/>